<dbReference type="RefSeq" id="WP_006366354.1">
    <property type="nucleotide sequence ID" value="NZ_AASE01000009.1"/>
</dbReference>
<dbReference type="GO" id="GO:0016787">
    <property type="term" value="F:hydrolase activity"/>
    <property type="evidence" value="ECO:0007669"/>
    <property type="project" value="UniProtKB-KW"/>
</dbReference>
<dbReference type="Pfam" id="PF04909">
    <property type="entry name" value="Amidohydro_2"/>
    <property type="match status" value="1"/>
</dbReference>
<dbReference type="PANTHER" id="PTHR21240:SF19">
    <property type="entry name" value="CATALYTIC_ HYDROLASE"/>
    <property type="match status" value="1"/>
</dbReference>
<dbReference type="InterPro" id="IPR032466">
    <property type="entry name" value="Metal_Hydrolase"/>
</dbReference>
<reference evidence="3 4" key="1">
    <citation type="submission" date="2006-07" db="EMBL/GenBank/DDBJ databases">
        <title>Annotation of the draft genome assembly of Chlorobium ferroxidans DSM 13031.</title>
        <authorList>
            <consortium name="US DOE Joint Genome Institute (JGI-ORNL)"/>
            <person name="Larimer F."/>
            <person name="Land M."/>
            <person name="Hauser L."/>
        </authorList>
    </citation>
    <scope>NUCLEOTIDE SEQUENCE [LARGE SCALE GENOMIC DNA]</scope>
    <source>
        <strain evidence="3 4">DSM 13031</strain>
    </source>
</reference>
<dbReference type="AlphaFoldDB" id="Q0YRR7"/>
<evidence type="ECO:0000259" key="2">
    <source>
        <dbReference type="Pfam" id="PF04909"/>
    </source>
</evidence>
<reference evidence="3 4" key="2">
    <citation type="submission" date="2006-07" db="EMBL/GenBank/DDBJ databases">
        <title>Sequencing of the draft genome and assembly of Chlorobium ferroxidans DSM 13031.</title>
        <authorList>
            <consortium name="US DOE Joint Genome Institute (JGI-PGF)"/>
            <person name="Copeland A."/>
            <person name="Lucas S."/>
            <person name="Lapidus A."/>
            <person name="Barry K."/>
            <person name="Glavina del Rio T."/>
            <person name="Dalin E."/>
            <person name="Tice H."/>
            <person name="Bruce D."/>
            <person name="Pitluck S."/>
            <person name="Richardson P."/>
        </authorList>
    </citation>
    <scope>NUCLEOTIDE SEQUENCE [LARGE SCALE GENOMIC DNA]</scope>
    <source>
        <strain evidence="3 4">DSM 13031</strain>
    </source>
</reference>
<proteinExistence type="predicted"/>
<evidence type="ECO:0000313" key="4">
    <source>
        <dbReference type="Proteomes" id="UP000004162"/>
    </source>
</evidence>
<name>Q0YRR7_9CHLB</name>
<organism evidence="3 4">
    <name type="scientific">Chlorobium ferrooxidans DSM 13031</name>
    <dbReference type="NCBI Taxonomy" id="377431"/>
    <lineage>
        <taxon>Bacteria</taxon>
        <taxon>Pseudomonadati</taxon>
        <taxon>Chlorobiota</taxon>
        <taxon>Chlorobiia</taxon>
        <taxon>Chlorobiales</taxon>
        <taxon>Chlorobiaceae</taxon>
        <taxon>Chlorobium/Pelodictyon group</taxon>
        <taxon>Chlorobium</taxon>
    </lineage>
</organism>
<dbReference type="SUPFAM" id="SSF51556">
    <property type="entry name" value="Metallo-dependent hydrolases"/>
    <property type="match status" value="1"/>
</dbReference>
<dbReference type="PANTHER" id="PTHR21240">
    <property type="entry name" value="2-AMINO-3-CARBOXYLMUCONATE-6-SEMIALDEHYDE DECARBOXYLASE"/>
    <property type="match status" value="1"/>
</dbReference>
<evidence type="ECO:0000313" key="3">
    <source>
        <dbReference type="EMBL" id="EAT58952.1"/>
    </source>
</evidence>
<dbReference type="Gene3D" id="3.20.20.140">
    <property type="entry name" value="Metal-dependent hydrolases"/>
    <property type="match status" value="1"/>
</dbReference>
<gene>
    <name evidence="3" type="ORF">CferDRAFT_0926</name>
</gene>
<dbReference type="InterPro" id="IPR032465">
    <property type="entry name" value="ACMSD"/>
</dbReference>
<keyword evidence="3" id="KW-0378">Hydrolase</keyword>
<feature type="domain" description="Amidohydrolase-related" evidence="2">
    <location>
        <begin position="210"/>
        <end position="472"/>
    </location>
</feature>
<dbReference type="InterPro" id="IPR006680">
    <property type="entry name" value="Amidohydro-rel"/>
</dbReference>
<protein>
    <submittedName>
        <fullName evidence="3">Amidohydrolase 2</fullName>
    </submittedName>
</protein>
<dbReference type="Proteomes" id="UP000004162">
    <property type="component" value="Unassembled WGS sequence"/>
</dbReference>
<keyword evidence="4" id="KW-1185">Reference proteome</keyword>
<comment type="caution">
    <text evidence="3">The sequence shown here is derived from an EMBL/GenBank/DDBJ whole genome shotgun (WGS) entry which is preliminary data.</text>
</comment>
<keyword evidence="1" id="KW-0456">Lyase</keyword>
<sequence>MQKGSVDVHCHFFNGAFAFDELLEIGWRLLHDHYPYKQDEQLRLKALNIIPPELEKLINYVASLFAAIIRSPEENYNYEQHCYTASLWKPSRPLITAPLMMDIFFMFDNGTSCKQKSKLLKLPAEKKRAAFSPSLITEQEQYSFDAFAEEMKQKVLRACAERVSRNERGIDLAAESTAPVTAELDRVIREFKSGTGEEPNTRGLTARSDVQMTRGYRKHLKTLMDLKKKSPETVFPFLAVDPRRIGIEQLVKEQVIDGKFQGVKLYCPLGYLPSHPDLYPVYKLCIEHDIPITCHTSPGGFQSKCGTISTLSRKRDGTVVKVLFDETTVKRVHEGDTAQSLFFARPQNWVEVLENSEFSKLRINFAHFGGSDHIKACAASRGSSSPDNWTAEIIRLMERFEHVYADIAYCPDVSLQEIEAIIKQHPIVEERLMFGTDFVMIIMTNERLEEYFNHYTGINSRLAGDNAAAFLRI</sequence>
<dbReference type="GO" id="GO:0016831">
    <property type="term" value="F:carboxy-lyase activity"/>
    <property type="evidence" value="ECO:0007669"/>
    <property type="project" value="InterPro"/>
</dbReference>
<dbReference type="OrthoDB" id="1407586at2"/>
<evidence type="ECO:0000256" key="1">
    <source>
        <dbReference type="ARBA" id="ARBA00023239"/>
    </source>
</evidence>
<dbReference type="EMBL" id="AASE01000009">
    <property type="protein sequence ID" value="EAT58952.1"/>
    <property type="molecule type" value="Genomic_DNA"/>
</dbReference>
<accession>Q0YRR7</accession>